<dbReference type="Gene3D" id="3.90.25.10">
    <property type="entry name" value="UDP-galactose 4-epimerase, domain 1"/>
    <property type="match status" value="1"/>
</dbReference>
<gene>
    <name evidence="3" type="ORF">AF331_06050</name>
</gene>
<dbReference type="Pfam" id="PF01370">
    <property type="entry name" value="Epimerase"/>
    <property type="match status" value="1"/>
</dbReference>
<name>A0A0M0GQ29_9BACI</name>
<dbReference type="PATRIC" id="fig|189381.12.peg.1350"/>
<dbReference type="InterPro" id="IPR001509">
    <property type="entry name" value="Epimerase_deHydtase"/>
</dbReference>
<protein>
    <recommendedName>
        <fullName evidence="2">NAD-dependent epimerase/dehydratase domain-containing protein</fullName>
    </recommendedName>
</protein>
<dbReference type="EMBL" id="LGUE01000001">
    <property type="protein sequence ID" value="KON92020.1"/>
    <property type="molecule type" value="Genomic_DNA"/>
</dbReference>
<organism evidence="3 4">
    <name type="scientific">Rossellomorea marisflavi</name>
    <dbReference type="NCBI Taxonomy" id="189381"/>
    <lineage>
        <taxon>Bacteria</taxon>
        <taxon>Bacillati</taxon>
        <taxon>Bacillota</taxon>
        <taxon>Bacilli</taxon>
        <taxon>Bacillales</taxon>
        <taxon>Bacillaceae</taxon>
        <taxon>Rossellomorea</taxon>
    </lineage>
</organism>
<dbReference type="AlphaFoldDB" id="A0A0M0GQ29"/>
<dbReference type="Proteomes" id="UP000037405">
    <property type="component" value="Unassembled WGS sequence"/>
</dbReference>
<proteinExistence type="inferred from homology"/>
<dbReference type="PANTHER" id="PTHR43000">
    <property type="entry name" value="DTDP-D-GLUCOSE 4,6-DEHYDRATASE-RELATED"/>
    <property type="match status" value="1"/>
</dbReference>
<dbReference type="STRING" id="189381.GCA_900166615_03064"/>
<dbReference type="Gene3D" id="3.40.50.720">
    <property type="entry name" value="NAD(P)-binding Rossmann-like Domain"/>
    <property type="match status" value="1"/>
</dbReference>
<comment type="similarity">
    <text evidence="1">Belongs to the NAD(P)-dependent epimerase/dehydratase family.</text>
</comment>
<keyword evidence="4" id="KW-1185">Reference proteome</keyword>
<sequence length="293" mass="32102">MDATKMKRVLVTGASGFTGRHACALFAGMGHTVYGLVRKPTMMKDVTLVPCDIMDEQQVKRVVQEVNPDITLHLAAQNHGGVAWEKPAFTFRINVLGTLNLLEALRICAPKSIILITGSVLEWNAGSQPAHPYGVSKLMQTGLASSWSTLFGLDVRIARSSNLCGPGESTGICSLLARSCVEEKKAFHFANVLDQRDFLDVRDAVCAYERIIANGERGGNYTVASGRNRTLLEVARAIRDIAGSGITFSTDLFQRTVQEVYPAVETRGLGWEPAIPFTQTLEDIHDYMKTTKR</sequence>
<reference evidence="4" key="1">
    <citation type="submission" date="2015-07" db="EMBL/GenBank/DDBJ databases">
        <title>Fjat-14235 jcm11544.</title>
        <authorList>
            <person name="Liu B."/>
            <person name="Wang J."/>
            <person name="Zhu Y."/>
            <person name="Liu G."/>
            <person name="Chen Q."/>
            <person name="Chen Z."/>
            <person name="Lan J."/>
            <person name="Che J."/>
            <person name="Ge C."/>
            <person name="Shi H."/>
            <person name="Pan Z."/>
            <person name="Liu X."/>
        </authorList>
    </citation>
    <scope>NUCLEOTIDE SEQUENCE [LARGE SCALE GENOMIC DNA]</scope>
    <source>
        <strain evidence="4">JCM 11544</strain>
    </source>
</reference>
<evidence type="ECO:0000313" key="4">
    <source>
        <dbReference type="Proteomes" id="UP000037405"/>
    </source>
</evidence>
<accession>A0A0M0GQ29</accession>
<dbReference type="RefSeq" id="WP_082346780.1">
    <property type="nucleotide sequence ID" value="NZ_JAUKEF010000001.1"/>
</dbReference>
<evidence type="ECO:0000259" key="2">
    <source>
        <dbReference type="Pfam" id="PF01370"/>
    </source>
</evidence>
<feature type="domain" description="NAD-dependent epimerase/dehydratase" evidence="2">
    <location>
        <begin position="9"/>
        <end position="223"/>
    </location>
</feature>
<dbReference type="OrthoDB" id="9779041at2"/>
<evidence type="ECO:0000313" key="3">
    <source>
        <dbReference type="EMBL" id="KON92020.1"/>
    </source>
</evidence>
<comment type="caution">
    <text evidence="3">The sequence shown here is derived from an EMBL/GenBank/DDBJ whole genome shotgun (WGS) entry which is preliminary data.</text>
</comment>
<evidence type="ECO:0000256" key="1">
    <source>
        <dbReference type="ARBA" id="ARBA00007637"/>
    </source>
</evidence>
<dbReference type="InterPro" id="IPR036291">
    <property type="entry name" value="NAD(P)-bd_dom_sf"/>
</dbReference>
<dbReference type="SUPFAM" id="SSF51735">
    <property type="entry name" value="NAD(P)-binding Rossmann-fold domains"/>
    <property type="match status" value="1"/>
</dbReference>